<reference evidence="3" key="1">
    <citation type="submission" date="2019-06" db="EMBL/GenBank/DDBJ databases">
        <authorList>
            <person name="Zheng W."/>
        </authorList>
    </citation>
    <scope>NUCLEOTIDE SEQUENCE</scope>
    <source>
        <strain evidence="3">QDHG01</strain>
    </source>
</reference>
<feature type="region of interest" description="Disordered" evidence="1">
    <location>
        <begin position="294"/>
        <end position="339"/>
    </location>
</feature>
<organism evidence="3 4">
    <name type="scientific">Halteria grandinella</name>
    <dbReference type="NCBI Taxonomy" id="5974"/>
    <lineage>
        <taxon>Eukaryota</taxon>
        <taxon>Sar</taxon>
        <taxon>Alveolata</taxon>
        <taxon>Ciliophora</taxon>
        <taxon>Intramacronucleata</taxon>
        <taxon>Spirotrichea</taxon>
        <taxon>Stichotrichia</taxon>
        <taxon>Sporadotrichida</taxon>
        <taxon>Halteriidae</taxon>
        <taxon>Halteria</taxon>
    </lineage>
</organism>
<evidence type="ECO:0000313" key="3">
    <source>
        <dbReference type="EMBL" id="TNV80935.1"/>
    </source>
</evidence>
<keyword evidence="2" id="KW-0472">Membrane</keyword>
<feature type="transmembrane region" description="Helical" evidence="2">
    <location>
        <begin position="68"/>
        <end position="87"/>
    </location>
</feature>
<feature type="region of interest" description="Disordered" evidence="1">
    <location>
        <begin position="1"/>
        <end position="36"/>
    </location>
</feature>
<dbReference type="AlphaFoldDB" id="A0A8J8NVB9"/>
<feature type="transmembrane region" description="Helical" evidence="2">
    <location>
        <begin position="168"/>
        <end position="187"/>
    </location>
</feature>
<accession>A0A8J8NVB9</accession>
<feature type="compositionally biased region" description="Polar residues" evidence="1">
    <location>
        <begin position="242"/>
        <end position="260"/>
    </location>
</feature>
<keyword evidence="4" id="KW-1185">Reference proteome</keyword>
<evidence type="ECO:0008006" key="5">
    <source>
        <dbReference type="Google" id="ProtNLM"/>
    </source>
</evidence>
<feature type="compositionally biased region" description="Basic and acidic residues" evidence="1">
    <location>
        <begin position="316"/>
        <end position="339"/>
    </location>
</feature>
<name>A0A8J8NVB9_HALGN</name>
<comment type="caution">
    <text evidence="3">The sequence shown here is derived from an EMBL/GenBank/DDBJ whole genome shotgun (WGS) entry which is preliminary data.</text>
</comment>
<evidence type="ECO:0000256" key="1">
    <source>
        <dbReference type="SAM" id="MobiDB-lite"/>
    </source>
</evidence>
<dbReference type="EMBL" id="RRYP01006826">
    <property type="protein sequence ID" value="TNV80935.1"/>
    <property type="molecule type" value="Genomic_DNA"/>
</dbReference>
<feature type="compositionally biased region" description="Polar residues" evidence="1">
    <location>
        <begin position="12"/>
        <end position="24"/>
    </location>
</feature>
<dbReference type="Proteomes" id="UP000785679">
    <property type="component" value="Unassembled WGS sequence"/>
</dbReference>
<feature type="region of interest" description="Disordered" evidence="1">
    <location>
        <begin position="242"/>
        <end position="261"/>
    </location>
</feature>
<keyword evidence="2" id="KW-0812">Transmembrane</keyword>
<sequence length="339" mass="38657">MDQLPKSLPLLSKQTSAQSAQTNMTRHRNSSQKRKLKAQQDDNFILCFKKGKFPCCCATRKFFAVVQVVYDIVNSIYFLMIYVLFFLTEKQQLERVLGTFFSLFNPFGDLGDLQIQGGMEEEIGKLRNMIIITSPQVVFMAFKCYRGMRAWMSDFDLKQLEGYYRLSFTYNLFVVIIRVLIVILIFFQFDVKLISLYAGECVFQFGILLPSMENYIQEKKDEEIRGARAQVNVIKQQYSPLTPNTRRQVNHSSSSGSLNPVYNARSIRAGSEKGSVDQGNNSLGKEVQGLIQVLSNEESPDVKGKKDGLSYNELFKNNESEGKNSRKAGQDADDGMKFN</sequence>
<protein>
    <recommendedName>
        <fullName evidence="5">Transmembrane protein</fullName>
    </recommendedName>
</protein>
<keyword evidence="2" id="KW-1133">Transmembrane helix</keyword>
<feature type="compositionally biased region" description="Basic residues" evidence="1">
    <location>
        <begin position="25"/>
        <end position="36"/>
    </location>
</feature>
<proteinExistence type="predicted"/>
<gene>
    <name evidence="3" type="ORF">FGO68_gene17495</name>
</gene>
<evidence type="ECO:0000256" key="2">
    <source>
        <dbReference type="SAM" id="Phobius"/>
    </source>
</evidence>
<evidence type="ECO:0000313" key="4">
    <source>
        <dbReference type="Proteomes" id="UP000785679"/>
    </source>
</evidence>